<keyword evidence="3" id="KW-0479">Metal-binding</keyword>
<name>A0ABV8UUI1_9BACL</name>
<dbReference type="Proteomes" id="UP001595733">
    <property type="component" value="Unassembled WGS sequence"/>
</dbReference>
<feature type="domain" description="Superoxide dismutase copper/zinc binding" evidence="4">
    <location>
        <begin position="46"/>
        <end position="177"/>
    </location>
</feature>
<comment type="catalytic activity">
    <reaction evidence="3">
        <text>2 superoxide + 2 H(+) = H2O2 + O2</text>
        <dbReference type="Rhea" id="RHEA:20696"/>
        <dbReference type="ChEBI" id="CHEBI:15378"/>
        <dbReference type="ChEBI" id="CHEBI:15379"/>
        <dbReference type="ChEBI" id="CHEBI:16240"/>
        <dbReference type="ChEBI" id="CHEBI:18421"/>
        <dbReference type="EC" id="1.15.1.1"/>
    </reaction>
</comment>
<keyword evidence="3" id="KW-0186">Copper</keyword>
<comment type="cofactor">
    <cofactor evidence="3">
        <name>Cu cation</name>
        <dbReference type="ChEBI" id="CHEBI:23378"/>
    </cofactor>
    <text evidence="3">Binds 1 copper ion per subunit.</text>
</comment>
<evidence type="ECO:0000256" key="1">
    <source>
        <dbReference type="ARBA" id="ARBA00010457"/>
    </source>
</evidence>
<evidence type="ECO:0000313" key="6">
    <source>
        <dbReference type="Proteomes" id="UP001595733"/>
    </source>
</evidence>
<keyword evidence="3" id="KW-0862">Zinc</keyword>
<evidence type="ECO:0000256" key="3">
    <source>
        <dbReference type="RuleBase" id="RU000393"/>
    </source>
</evidence>
<dbReference type="InterPro" id="IPR018152">
    <property type="entry name" value="SOD_Cu/Zn_BS"/>
</dbReference>
<dbReference type="InterPro" id="IPR036423">
    <property type="entry name" value="SOD-like_Cu/Zn_dom_sf"/>
</dbReference>
<comment type="function">
    <text evidence="2">Destroys radicals which are normally produced within the cells and which are toxic to biological systems. May play a role in favoring mycobacterial survival in phagocytes.</text>
</comment>
<keyword evidence="3" id="KW-0560">Oxidoreductase</keyword>
<dbReference type="EC" id="1.15.1.1" evidence="3"/>
<protein>
    <recommendedName>
        <fullName evidence="3">Superoxide dismutase [Cu-Zn]</fullName>
        <ecNumber evidence="3">1.15.1.1</ecNumber>
    </recommendedName>
</protein>
<accession>A0ABV8UUI1</accession>
<dbReference type="EMBL" id="JBHSEF010000021">
    <property type="protein sequence ID" value="MFC4354997.1"/>
    <property type="molecule type" value="Genomic_DNA"/>
</dbReference>
<comment type="caution">
    <text evidence="5">The sequence shown here is derived from an EMBL/GenBank/DDBJ whole genome shotgun (WGS) entry which is preliminary data.</text>
</comment>
<comment type="similarity">
    <text evidence="1 3">Belongs to the Cu-Zn superoxide dismutase family.</text>
</comment>
<organism evidence="5 6">
    <name type="scientific">Chryseomicrobium palamuruense</name>
    <dbReference type="NCBI Taxonomy" id="682973"/>
    <lineage>
        <taxon>Bacteria</taxon>
        <taxon>Bacillati</taxon>
        <taxon>Bacillota</taxon>
        <taxon>Bacilli</taxon>
        <taxon>Bacillales</taxon>
        <taxon>Caryophanaceae</taxon>
        <taxon>Chryseomicrobium</taxon>
    </lineage>
</organism>
<dbReference type="SUPFAM" id="SSF49329">
    <property type="entry name" value="Cu,Zn superoxide dismutase-like"/>
    <property type="match status" value="1"/>
</dbReference>
<dbReference type="PANTHER" id="PTHR10003">
    <property type="entry name" value="SUPEROXIDE DISMUTASE CU-ZN -RELATED"/>
    <property type="match status" value="1"/>
</dbReference>
<dbReference type="Gene3D" id="2.60.40.200">
    <property type="entry name" value="Superoxide dismutase, copper/zinc binding domain"/>
    <property type="match status" value="1"/>
</dbReference>
<keyword evidence="6" id="KW-1185">Reference proteome</keyword>
<comment type="cofactor">
    <cofactor evidence="3">
        <name>Zn(2+)</name>
        <dbReference type="ChEBI" id="CHEBI:29105"/>
    </cofactor>
    <text evidence="3">Binds 1 zinc ion per subunit.</text>
</comment>
<gene>
    <name evidence="5" type="ORF">ACFO0S_08055</name>
</gene>
<proteinExistence type="inferred from homology"/>
<dbReference type="InterPro" id="IPR024134">
    <property type="entry name" value="SOD_Cu/Zn_/chaperone"/>
</dbReference>
<dbReference type="InterPro" id="IPR001424">
    <property type="entry name" value="SOD_Cu_Zn_dom"/>
</dbReference>
<dbReference type="CDD" id="cd00305">
    <property type="entry name" value="Cu-Zn_Superoxide_Dismutase"/>
    <property type="match status" value="1"/>
</dbReference>
<evidence type="ECO:0000259" key="4">
    <source>
        <dbReference type="Pfam" id="PF00080"/>
    </source>
</evidence>
<sequence>MKKWMLIGFILLMTGCSKQDMMIPVSGEIQHKLATSIVNSEGKGIGTAELTETKKGVKIRLILSGLEPGEKAVHFHEIGKCEAPKFTTAGAHFNPSDKEHGFDNPKGFHAGDLPNLVILKNGTVDVEIVTSNVTLEKGQKNSLLDADGSALVIHAGPDDYVTDPSGNSGDRIACGIIE</sequence>
<evidence type="ECO:0000256" key="2">
    <source>
        <dbReference type="ARBA" id="ARBA00024900"/>
    </source>
</evidence>
<dbReference type="RefSeq" id="WP_378141303.1">
    <property type="nucleotide sequence ID" value="NZ_JBHSEF010000021.1"/>
</dbReference>
<dbReference type="PROSITE" id="PS51257">
    <property type="entry name" value="PROKAR_LIPOPROTEIN"/>
    <property type="match status" value="1"/>
</dbReference>
<dbReference type="PROSITE" id="PS00332">
    <property type="entry name" value="SOD_CU_ZN_2"/>
    <property type="match status" value="1"/>
</dbReference>
<dbReference type="Pfam" id="PF00080">
    <property type="entry name" value="Sod_Cu"/>
    <property type="match status" value="1"/>
</dbReference>
<reference evidence="6" key="1">
    <citation type="journal article" date="2019" name="Int. J. Syst. Evol. Microbiol.">
        <title>The Global Catalogue of Microorganisms (GCM) 10K type strain sequencing project: providing services to taxonomists for standard genome sequencing and annotation.</title>
        <authorList>
            <consortium name="The Broad Institute Genomics Platform"/>
            <consortium name="The Broad Institute Genome Sequencing Center for Infectious Disease"/>
            <person name="Wu L."/>
            <person name="Ma J."/>
        </authorList>
    </citation>
    <scope>NUCLEOTIDE SEQUENCE [LARGE SCALE GENOMIC DNA]</scope>
    <source>
        <strain evidence="6">CCUG 50353</strain>
    </source>
</reference>
<evidence type="ECO:0000313" key="5">
    <source>
        <dbReference type="EMBL" id="MFC4354997.1"/>
    </source>
</evidence>